<keyword evidence="13" id="KW-0808">Transferase</keyword>
<comment type="subunit">
    <text evidence="2 11">Heterotrimer of A, B and C subunits.</text>
</comment>
<dbReference type="GO" id="GO:0016740">
    <property type="term" value="F:transferase activity"/>
    <property type="evidence" value="ECO:0007669"/>
    <property type="project" value="UniProtKB-KW"/>
</dbReference>
<sequence>MKYEAVIGLETHVQLKTRTKMWCACPNQFGAPPNTLVCPVCLGLPGTLPVPNEEAIRLTLLTGMLLHCELPPLARFDRKSYFYPDMPKNYQITQYDLPSTRNGYVEFEFEGKVHRVRIARAHLEEDVGKSFHFEHHSGVDFNRAGVPLLEIVSEPDLRSADMAWAYLTALKEILVQGGISDCDMEKGMVRCDVNVSVRPRGSDRLGAKIEIKNMNSFSGVRRALEYEIARQIAVLKAGGTLVQSTRRWDELTGTTEEMRTKEEAHDYRYFPDPDLLPIVPQPDWLEALRARCIERPLERKHRLMQQYGLPAQDAEVFKSDPALAAYFETLAPRVRNPKLLANWILNNLRAKLAEWHAEQTAALRTENPDAPPPPPPGPESLRFPPEALIELIQLVENQTLSSTAAQQVFAEMFATGRRPADIVREKGLAQVSDAAQLEQLCDQVLAAHPGPAEDYRRGKTAALNFLKGQVMKLSRGKANPVLVGEILERKLRS</sequence>
<dbReference type="SUPFAM" id="SSF89095">
    <property type="entry name" value="GatB/YqeY motif"/>
    <property type="match status" value="2"/>
</dbReference>
<comment type="function">
    <text evidence="8 11">Allows the formation of correctly charged Asn-tRNA(Asn) or Gln-tRNA(Gln) through the transamidation of misacylated Asp-tRNA(Asn) or Glu-tRNA(Gln) in organisms which lack either or both of asparaginyl-tRNA or glutaminyl-tRNA synthetases. The reaction takes place in the presence of glutamine and ATP through an activated phospho-Asp-tRNA(Asn) or phospho-Glu-tRNA(Gln).</text>
</comment>
<evidence type="ECO:0000256" key="1">
    <source>
        <dbReference type="ARBA" id="ARBA00005306"/>
    </source>
</evidence>
<comment type="catalytic activity">
    <reaction evidence="10 11">
        <text>L-glutamyl-tRNA(Gln) + L-glutamine + ATP + H2O = L-glutaminyl-tRNA(Gln) + L-glutamate + ADP + phosphate + H(+)</text>
        <dbReference type="Rhea" id="RHEA:17521"/>
        <dbReference type="Rhea" id="RHEA-COMP:9681"/>
        <dbReference type="Rhea" id="RHEA-COMP:9684"/>
        <dbReference type="ChEBI" id="CHEBI:15377"/>
        <dbReference type="ChEBI" id="CHEBI:15378"/>
        <dbReference type="ChEBI" id="CHEBI:29985"/>
        <dbReference type="ChEBI" id="CHEBI:30616"/>
        <dbReference type="ChEBI" id="CHEBI:43474"/>
        <dbReference type="ChEBI" id="CHEBI:58359"/>
        <dbReference type="ChEBI" id="CHEBI:78520"/>
        <dbReference type="ChEBI" id="CHEBI:78521"/>
        <dbReference type="ChEBI" id="CHEBI:456216"/>
    </reaction>
</comment>
<dbReference type="Pfam" id="PF02637">
    <property type="entry name" value="GatB_Yqey"/>
    <property type="match status" value="1"/>
</dbReference>
<comment type="similarity">
    <text evidence="1 11">Belongs to the GatB/GatE family. GatB subfamily.</text>
</comment>
<evidence type="ECO:0000256" key="8">
    <source>
        <dbReference type="ARBA" id="ARBA00024799"/>
    </source>
</evidence>
<name>A0A6M1RQ43_9BACT</name>
<dbReference type="InterPro" id="IPR014746">
    <property type="entry name" value="Gln_synth/guanido_kin_cat_dom"/>
</dbReference>
<dbReference type="PROSITE" id="PS01234">
    <property type="entry name" value="GATB"/>
    <property type="match status" value="1"/>
</dbReference>
<dbReference type="NCBIfam" id="NF004014">
    <property type="entry name" value="PRK05477.1-4"/>
    <property type="match status" value="1"/>
</dbReference>
<dbReference type="GO" id="GO:0050567">
    <property type="term" value="F:glutaminyl-tRNA synthase (glutamine-hydrolyzing) activity"/>
    <property type="evidence" value="ECO:0007669"/>
    <property type="project" value="UniProtKB-UniRule"/>
</dbReference>
<protein>
    <recommendedName>
        <fullName evidence="3 11">Aspartyl/glutamyl-tRNA(Asn/Gln) amidotransferase subunit B</fullName>
        <shortName evidence="11">Asp/Glu-ADT subunit B</shortName>
        <ecNumber evidence="11">6.3.5.-</ecNumber>
    </recommendedName>
</protein>
<dbReference type="GO" id="GO:0005524">
    <property type="term" value="F:ATP binding"/>
    <property type="evidence" value="ECO:0007669"/>
    <property type="project" value="UniProtKB-KW"/>
</dbReference>
<dbReference type="InterPro" id="IPR006075">
    <property type="entry name" value="Asn/Gln-tRNA_Trfase_suB/E_cat"/>
</dbReference>
<dbReference type="AlphaFoldDB" id="A0A6M1RQ43"/>
<dbReference type="HAMAP" id="MF_00121">
    <property type="entry name" value="GatB"/>
    <property type="match status" value="1"/>
</dbReference>
<dbReference type="NCBIfam" id="NF004012">
    <property type="entry name" value="PRK05477.1-2"/>
    <property type="match status" value="1"/>
</dbReference>
<evidence type="ECO:0000256" key="2">
    <source>
        <dbReference type="ARBA" id="ARBA00011123"/>
    </source>
</evidence>
<dbReference type="NCBIfam" id="TIGR00133">
    <property type="entry name" value="gatB"/>
    <property type="match status" value="1"/>
</dbReference>
<dbReference type="RefSeq" id="WP_165107790.1">
    <property type="nucleotide sequence ID" value="NZ_JAAKYA010000064.1"/>
</dbReference>
<keyword evidence="5 11" id="KW-0547">Nucleotide-binding</keyword>
<dbReference type="EC" id="6.3.5.-" evidence="11"/>
<evidence type="ECO:0000259" key="12">
    <source>
        <dbReference type="SMART" id="SM00845"/>
    </source>
</evidence>
<dbReference type="FunFam" id="1.10.10.410:FF:000001">
    <property type="entry name" value="Aspartyl/glutamyl-tRNA(Asn/Gln) amidotransferase subunit B"/>
    <property type="match status" value="1"/>
</dbReference>
<dbReference type="InterPro" id="IPR003789">
    <property type="entry name" value="Asn/Gln_tRNA_amidoTrase-B-like"/>
</dbReference>
<evidence type="ECO:0000256" key="4">
    <source>
        <dbReference type="ARBA" id="ARBA00022598"/>
    </source>
</evidence>
<dbReference type="InterPro" id="IPR042114">
    <property type="entry name" value="GatB_C_1"/>
</dbReference>
<evidence type="ECO:0000256" key="11">
    <source>
        <dbReference type="HAMAP-Rule" id="MF_00121"/>
    </source>
</evidence>
<dbReference type="InterPro" id="IPR004413">
    <property type="entry name" value="GatB"/>
</dbReference>
<dbReference type="SUPFAM" id="SSF55931">
    <property type="entry name" value="Glutamine synthetase/guanido kinase"/>
    <property type="match status" value="1"/>
</dbReference>
<keyword evidence="6 11" id="KW-0067">ATP-binding</keyword>
<organism evidence="13 14">
    <name type="scientific">Limisphaera ngatamarikiensis</name>
    <dbReference type="NCBI Taxonomy" id="1324935"/>
    <lineage>
        <taxon>Bacteria</taxon>
        <taxon>Pseudomonadati</taxon>
        <taxon>Verrucomicrobiota</taxon>
        <taxon>Verrucomicrobiia</taxon>
        <taxon>Limisphaerales</taxon>
        <taxon>Limisphaeraceae</taxon>
        <taxon>Limisphaera</taxon>
    </lineage>
</organism>
<keyword evidence="14" id="KW-1185">Reference proteome</keyword>
<evidence type="ECO:0000256" key="9">
    <source>
        <dbReference type="ARBA" id="ARBA00047380"/>
    </source>
</evidence>
<proteinExistence type="inferred from homology"/>
<evidence type="ECO:0000256" key="6">
    <source>
        <dbReference type="ARBA" id="ARBA00022840"/>
    </source>
</evidence>
<dbReference type="GO" id="GO:0070681">
    <property type="term" value="P:glutaminyl-tRNAGln biosynthesis via transamidation"/>
    <property type="evidence" value="ECO:0007669"/>
    <property type="project" value="TreeGrafter"/>
</dbReference>
<dbReference type="InterPro" id="IPR017959">
    <property type="entry name" value="Asn/Gln-tRNA_amidoTrfase_suB/E"/>
</dbReference>
<keyword evidence="4 11" id="KW-0436">Ligase</keyword>
<reference evidence="13 14" key="1">
    <citation type="submission" date="2020-02" db="EMBL/GenBank/DDBJ databases">
        <title>Draft genome sequence of Limisphaera ngatamarikiensis NGM72.4T, a thermophilic Verrucomicrobia grouped in subdivision 3.</title>
        <authorList>
            <person name="Carere C.R."/>
            <person name="Steen J."/>
            <person name="Hugenholtz P."/>
            <person name="Stott M.B."/>
        </authorList>
    </citation>
    <scope>NUCLEOTIDE SEQUENCE [LARGE SCALE GENOMIC DNA]</scope>
    <source>
        <strain evidence="13 14">NGM72.4</strain>
    </source>
</reference>
<dbReference type="Gene3D" id="1.10.150.380">
    <property type="entry name" value="GatB domain, N-terminal subdomain"/>
    <property type="match status" value="1"/>
</dbReference>
<dbReference type="SMART" id="SM00845">
    <property type="entry name" value="GatB_Yqey"/>
    <property type="match status" value="1"/>
</dbReference>
<evidence type="ECO:0000256" key="10">
    <source>
        <dbReference type="ARBA" id="ARBA00047913"/>
    </source>
</evidence>
<dbReference type="PANTHER" id="PTHR11659:SF0">
    <property type="entry name" value="GLUTAMYL-TRNA(GLN) AMIDOTRANSFERASE SUBUNIT B, MITOCHONDRIAL"/>
    <property type="match status" value="1"/>
</dbReference>
<evidence type="ECO:0000256" key="3">
    <source>
        <dbReference type="ARBA" id="ARBA00016923"/>
    </source>
</evidence>
<evidence type="ECO:0000256" key="7">
    <source>
        <dbReference type="ARBA" id="ARBA00022917"/>
    </source>
</evidence>
<comment type="caution">
    <text evidence="13">The sequence shown here is derived from an EMBL/GenBank/DDBJ whole genome shotgun (WGS) entry which is preliminary data.</text>
</comment>
<feature type="domain" description="Asn/Gln amidotransferase" evidence="12">
    <location>
        <begin position="325"/>
        <end position="491"/>
    </location>
</feature>
<accession>A0A6M1RQ43</accession>
<keyword evidence="7 11" id="KW-0648">Protein biosynthesis</keyword>
<evidence type="ECO:0000256" key="5">
    <source>
        <dbReference type="ARBA" id="ARBA00022741"/>
    </source>
</evidence>
<evidence type="ECO:0000313" key="14">
    <source>
        <dbReference type="Proteomes" id="UP000477311"/>
    </source>
</evidence>
<dbReference type="InterPro" id="IPR023168">
    <property type="entry name" value="GatB_Yqey_C_2"/>
</dbReference>
<dbReference type="GO" id="GO:0006412">
    <property type="term" value="P:translation"/>
    <property type="evidence" value="ECO:0007669"/>
    <property type="project" value="UniProtKB-UniRule"/>
</dbReference>
<comment type="catalytic activity">
    <reaction evidence="9 11">
        <text>L-aspartyl-tRNA(Asn) + L-glutamine + ATP + H2O = L-asparaginyl-tRNA(Asn) + L-glutamate + ADP + phosphate + 2 H(+)</text>
        <dbReference type="Rhea" id="RHEA:14513"/>
        <dbReference type="Rhea" id="RHEA-COMP:9674"/>
        <dbReference type="Rhea" id="RHEA-COMP:9677"/>
        <dbReference type="ChEBI" id="CHEBI:15377"/>
        <dbReference type="ChEBI" id="CHEBI:15378"/>
        <dbReference type="ChEBI" id="CHEBI:29985"/>
        <dbReference type="ChEBI" id="CHEBI:30616"/>
        <dbReference type="ChEBI" id="CHEBI:43474"/>
        <dbReference type="ChEBI" id="CHEBI:58359"/>
        <dbReference type="ChEBI" id="CHEBI:78515"/>
        <dbReference type="ChEBI" id="CHEBI:78516"/>
        <dbReference type="ChEBI" id="CHEBI:456216"/>
    </reaction>
</comment>
<dbReference type="EMBL" id="JAAKYA010000064">
    <property type="protein sequence ID" value="NGO39639.1"/>
    <property type="molecule type" value="Genomic_DNA"/>
</dbReference>
<dbReference type="InterPro" id="IPR017958">
    <property type="entry name" value="Gln-tRNA_amidoTrfase_suB_CS"/>
</dbReference>
<dbReference type="Gene3D" id="1.10.10.410">
    <property type="match status" value="1"/>
</dbReference>
<evidence type="ECO:0000313" key="13">
    <source>
        <dbReference type="EMBL" id="NGO39639.1"/>
    </source>
</evidence>
<dbReference type="InterPro" id="IPR018027">
    <property type="entry name" value="Asn/Gln_amidotransferase"/>
</dbReference>
<gene>
    <name evidence="11 13" type="primary">gatB</name>
    <name evidence="13" type="ORF">G4L39_09560</name>
</gene>
<dbReference type="Proteomes" id="UP000477311">
    <property type="component" value="Unassembled WGS sequence"/>
</dbReference>
<dbReference type="Pfam" id="PF02934">
    <property type="entry name" value="GatB_N"/>
    <property type="match status" value="1"/>
</dbReference>
<dbReference type="PANTHER" id="PTHR11659">
    <property type="entry name" value="GLUTAMYL-TRNA GLN AMIDOTRANSFERASE SUBUNIT B MITOCHONDRIAL AND PROKARYOTIC PET112-RELATED"/>
    <property type="match status" value="1"/>
</dbReference>